<sequence>MIDVSSVAASFIGADAIPETIGLMYSVKRKDALSTALYTSAIVLPVIASGELRVGQKLAGKLTKDSKIFFRGFVYTLQADGKLAKLSTTYKRGRLLEFFNLSDKTVTTAELDAFAKAFKEGKIANAEIKEVLNESDDIARAIKFKEANNYGKITSTDELIAFLDNVNELTTVTQLEEKGIKSFFRGTTRNKIDNSLFPGSTNAQIGGMSASTDPVKSTIFSIESATQYGGSKGVLQMGLPIDLKNITLSAPNRRVDIELEIIFNTSAENFAKTSKIEISVENARKVVKEVFGIDLPSSLTRDSADHLLRTLPASSLDKSLEFYQKAIKYNGL</sequence>
<gene>
    <name evidence="1" type="ORF">DMB65_00455</name>
</gene>
<evidence type="ECO:0000313" key="2">
    <source>
        <dbReference type="Proteomes" id="UP000247903"/>
    </source>
</evidence>
<organism evidence="1 2">
    <name type="scientific">Flavobacterium cheongpyeongense</name>
    <dbReference type="NCBI Taxonomy" id="2212651"/>
    <lineage>
        <taxon>Bacteria</taxon>
        <taxon>Pseudomonadati</taxon>
        <taxon>Bacteroidota</taxon>
        <taxon>Flavobacteriia</taxon>
        <taxon>Flavobacteriales</taxon>
        <taxon>Flavobacteriaceae</taxon>
        <taxon>Flavobacterium</taxon>
    </lineage>
</organism>
<dbReference type="RefSeq" id="WP_110304712.1">
    <property type="nucleotide sequence ID" value="NZ_QJHK01000001.1"/>
</dbReference>
<proteinExistence type="predicted"/>
<protein>
    <submittedName>
        <fullName evidence="1">Uncharacterized protein</fullName>
    </submittedName>
</protein>
<keyword evidence="2" id="KW-1185">Reference proteome</keyword>
<dbReference type="Proteomes" id="UP000247903">
    <property type="component" value="Unassembled WGS sequence"/>
</dbReference>
<dbReference type="OrthoDB" id="1211139at2"/>
<comment type="caution">
    <text evidence="1">The sequence shown here is derived from an EMBL/GenBank/DDBJ whole genome shotgun (WGS) entry which is preliminary data.</text>
</comment>
<dbReference type="EMBL" id="QJHK01000001">
    <property type="protein sequence ID" value="PXY42533.1"/>
    <property type="molecule type" value="Genomic_DNA"/>
</dbReference>
<reference evidence="1 2" key="1">
    <citation type="submission" date="2018-05" db="EMBL/GenBank/DDBJ databases">
        <title>Flavobacterium sp. strain IMCC34759, incomplete genome.</title>
        <authorList>
            <person name="Joung Y."/>
            <person name="Cho J."/>
        </authorList>
    </citation>
    <scope>NUCLEOTIDE SEQUENCE [LARGE SCALE GENOMIC DNA]</scope>
    <source>
        <strain evidence="1 2">IMCC34759</strain>
    </source>
</reference>
<accession>A0A2V4BXF3</accession>
<dbReference type="AlphaFoldDB" id="A0A2V4BXF3"/>
<evidence type="ECO:0000313" key="1">
    <source>
        <dbReference type="EMBL" id="PXY42533.1"/>
    </source>
</evidence>
<name>A0A2V4BXF3_9FLAO</name>